<feature type="signal peptide" evidence="1">
    <location>
        <begin position="1"/>
        <end position="32"/>
    </location>
</feature>
<gene>
    <name evidence="2" type="ORF">OEW28_10455</name>
</gene>
<dbReference type="RefSeq" id="WP_263734704.1">
    <property type="nucleotide sequence ID" value="NZ_JAOWKY010000002.1"/>
</dbReference>
<evidence type="ECO:0000313" key="3">
    <source>
        <dbReference type="Proteomes" id="UP001652542"/>
    </source>
</evidence>
<reference evidence="2 3" key="1">
    <citation type="submission" date="2022-10" db="EMBL/GenBank/DDBJ databases">
        <title>Defluviimonas sp. nov., isolated from ocean surface water.</title>
        <authorList>
            <person name="He W."/>
            <person name="Wang L."/>
            <person name="Zhang D.-F."/>
        </authorList>
    </citation>
    <scope>NUCLEOTIDE SEQUENCE [LARGE SCALE GENOMIC DNA]</scope>
    <source>
        <strain evidence="2 3">WL0002</strain>
    </source>
</reference>
<dbReference type="Proteomes" id="UP001652542">
    <property type="component" value="Unassembled WGS sequence"/>
</dbReference>
<evidence type="ECO:0000313" key="2">
    <source>
        <dbReference type="EMBL" id="MCV2869046.1"/>
    </source>
</evidence>
<protein>
    <recommendedName>
        <fullName evidence="4">DUF2541 family protein</fullName>
    </recommendedName>
</protein>
<sequence length="136" mass="15478">MMLKFRNIHFDAFACLVLAATIISLSAVPAVAESWKKLGSRNVMDHRERDRIPVGGRRYDEIRICVSDARVTFYDVDVRFENGGSQNVVIQRTLRNGECTRAIDLRGNDRNIDVVVFRYETGTLGIERAKVTLFGR</sequence>
<evidence type="ECO:0000256" key="1">
    <source>
        <dbReference type="SAM" id="SignalP"/>
    </source>
</evidence>
<feature type="chain" id="PRO_5047411604" description="DUF2541 family protein" evidence="1">
    <location>
        <begin position="33"/>
        <end position="136"/>
    </location>
</feature>
<comment type="caution">
    <text evidence="2">The sequence shown here is derived from an EMBL/GenBank/DDBJ whole genome shotgun (WGS) entry which is preliminary data.</text>
</comment>
<proteinExistence type="predicted"/>
<organism evidence="2 3">
    <name type="scientific">Albidovulum marisflavi</name>
    <dbReference type="NCBI Taxonomy" id="2984159"/>
    <lineage>
        <taxon>Bacteria</taxon>
        <taxon>Pseudomonadati</taxon>
        <taxon>Pseudomonadota</taxon>
        <taxon>Alphaproteobacteria</taxon>
        <taxon>Rhodobacterales</taxon>
        <taxon>Paracoccaceae</taxon>
        <taxon>Albidovulum</taxon>
    </lineage>
</organism>
<keyword evidence="1" id="KW-0732">Signal</keyword>
<name>A0ABT2ZD83_9RHOB</name>
<dbReference type="EMBL" id="JAOWKY010000002">
    <property type="protein sequence ID" value="MCV2869046.1"/>
    <property type="molecule type" value="Genomic_DNA"/>
</dbReference>
<evidence type="ECO:0008006" key="4">
    <source>
        <dbReference type="Google" id="ProtNLM"/>
    </source>
</evidence>
<keyword evidence="3" id="KW-1185">Reference proteome</keyword>
<accession>A0ABT2ZD83</accession>